<dbReference type="AlphaFoldDB" id="A0A183MX30"/>
<proteinExistence type="predicted"/>
<dbReference type="EMBL" id="UZAI01018379">
    <property type="protein sequence ID" value="VDP36406.1"/>
    <property type="molecule type" value="Genomic_DNA"/>
</dbReference>
<evidence type="ECO:0000313" key="1">
    <source>
        <dbReference type="EMBL" id="VDP36406.1"/>
    </source>
</evidence>
<accession>A0A183MX30</accession>
<evidence type="ECO:0000313" key="2">
    <source>
        <dbReference type="Proteomes" id="UP000277204"/>
    </source>
</evidence>
<dbReference type="Proteomes" id="UP000277204">
    <property type="component" value="Unassembled WGS sequence"/>
</dbReference>
<protein>
    <submittedName>
        <fullName evidence="1">Uncharacterized protein</fullName>
    </submittedName>
</protein>
<sequence length="89" mass="10228">MTPLRPSFQLLPFRPDNIGAWFGYEEADFQKYGVPNPRVQFPAVAKALPRDLYMSIAPGMFHSDVSEPYETLKKAILKRGDLTDRQRLD</sequence>
<dbReference type="STRING" id="48269.A0A183MX30"/>
<organism evidence="1 2">
    <name type="scientific">Schistosoma margrebowiei</name>
    <dbReference type="NCBI Taxonomy" id="48269"/>
    <lineage>
        <taxon>Eukaryota</taxon>
        <taxon>Metazoa</taxon>
        <taxon>Spiralia</taxon>
        <taxon>Lophotrochozoa</taxon>
        <taxon>Platyhelminthes</taxon>
        <taxon>Trematoda</taxon>
        <taxon>Digenea</taxon>
        <taxon>Strigeidida</taxon>
        <taxon>Schistosomatoidea</taxon>
        <taxon>Schistosomatidae</taxon>
        <taxon>Schistosoma</taxon>
    </lineage>
</organism>
<name>A0A183MX30_9TREM</name>
<reference evidence="1 2" key="1">
    <citation type="submission" date="2018-11" db="EMBL/GenBank/DDBJ databases">
        <authorList>
            <consortium name="Pathogen Informatics"/>
        </authorList>
    </citation>
    <scope>NUCLEOTIDE SEQUENCE [LARGE SCALE GENOMIC DNA]</scope>
    <source>
        <strain evidence="1 2">Zambia</strain>
    </source>
</reference>
<keyword evidence="2" id="KW-1185">Reference proteome</keyword>
<gene>
    <name evidence="1" type="ORF">SMRZ_LOCUS20605</name>
</gene>